<dbReference type="Pfam" id="PF03547">
    <property type="entry name" value="Mem_trans"/>
    <property type="match status" value="1"/>
</dbReference>
<keyword evidence="2 5" id="KW-0812">Transmembrane</keyword>
<dbReference type="AlphaFoldDB" id="A0A1Y2I5B8"/>
<dbReference type="EMBL" id="MCFL01000001">
    <property type="protein sequence ID" value="ORZ41273.1"/>
    <property type="molecule type" value="Genomic_DNA"/>
</dbReference>
<dbReference type="Proteomes" id="UP000193411">
    <property type="component" value="Unassembled WGS sequence"/>
</dbReference>
<accession>A0A1Y2I5B8</accession>
<feature type="transmembrane region" description="Helical" evidence="5">
    <location>
        <begin position="376"/>
        <end position="397"/>
    </location>
</feature>
<feature type="transmembrane region" description="Helical" evidence="5">
    <location>
        <begin position="71"/>
        <end position="97"/>
    </location>
</feature>
<evidence type="ECO:0000256" key="1">
    <source>
        <dbReference type="ARBA" id="ARBA00004141"/>
    </source>
</evidence>
<comment type="subcellular location">
    <subcellularLocation>
        <location evidence="1">Membrane</location>
        <topology evidence="1">Multi-pass membrane protein</topology>
    </subcellularLocation>
</comment>
<dbReference type="GO" id="GO:0016020">
    <property type="term" value="C:membrane"/>
    <property type="evidence" value="ECO:0007669"/>
    <property type="project" value="UniProtKB-SubCell"/>
</dbReference>
<dbReference type="PANTHER" id="PTHR31274:SF1">
    <property type="entry name" value="AGL149CP"/>
    <property type="match status" value="1"/>
</dbReference>
<sequence length="440" mass="47265">MDSNVLSAAWAGARAMLKVALVCGIGALAYRFQMFDRPTSKTISKMFIQLYLPLLIFSKTSIAITPANAPFLAIISTFALAYFALGHAFGAVLWYFARRYMPIHLQLSLIPAAGFGNNGDLVLSIIMSLEGIGGFTSADVDKGIAYVAVWYAIFNAIFYSASVNCFKADFRRLAKAEEVLEVDVDVGNPGIAIEPATATHVEPSSTTQVVDTTRPDSRTQLNPAQLEATPGLPATHTAILNSASTPSLFTRIRTILAHPFLQSLVFPPNIALFLGLLVALIPALKSLFLPLTTAPLGFAFDAASFLGAAAIPLSMTVFGAALTTIETDRDMLRKHPGLLWCALALLAFRLLALPGIGIALVTVATNGGWIPKDQGMLRFVCMVQACVPTAQICILITQYYHPRGESKEMATIMIVQYAAAMLTLTACLGYIFHVLEATIP</sequence>
<dbReference type="InterPro" id="IPR040254">
    <property type="entry name" value="Ecm3-like"/>
</dbReference>
<evidence type="ECO:0000313" key="7">
    <source>
        <dbReference type="Proteomes" id="UP000193411"/>
    </source>
</evidence>
<feature type="transmembrane region" description="Helical" evidence="5">
    <location>
        <begin position="337"/>
        <end position="364"/>
    </location>
</feature>
<comment type="caution">
    <text evidence="6">The sequence shown here is derived from an EMBL/GenBank/DDBJ whole genome shotgun (WGS) entry which is preliminary data.</text>
</comment>
<feature type="transmembrane region" description="Helical" evidence="5">
    <location>
        <begin position="409"/>
        <end position="432"/>
    </location>
</feature>
<keyword evidence="7" id="KW-1185">Reference proteome</keyword>
<dbReference type="PANTHER" id="PTHR31274">
    <property type="entry name" value="PROTEIN ECM3"/>
    <property type="match status" value="1"/>
</dbReference>
<name>A0A1Y2I5B8_9FUNG</name>
<evidence type="ECO:0000256" key="2">
    <source>
        <dbReference type="ARBA" id="ARBA00022692"/>
    </source>
</evidence>
<keyword evidence="4 5" id="KW-0472">Membrane</keyword>
<evidence type="ECO:0000256" key="5">
    <source>
        <dbReference type="SAM" id="Phobius"/>
    </source>
</evidence>
<dbReference type="InterPro" id="IPR004776">
    <property type="entry name" value="Mem_transp_PIN-like"/>
</dbReference>
<proteinExistence type="predicted"/>
<dbReference type="GO" id="GO:0055085">
    <property type="term" value="P:transmembrane transport"/>
    <property type="evidence" value="ECO:0007669"/>
    <property type="project" value="InterPro"/>
</dbReference>
<feature type="transmembrane region" description="Helical" evidence="5">
    <location>
        <begin position="304"/>
        <end position="325"/>
    </location>
</feature>
<dbReference type="OrthoDB" id="435607at2759"/>
<keyword evidence="3 5" id="KW-1133">Transmembrane helix</keyword>
<feature type="transmembrane region" description="Helical" evidence="5">
    <location>
        <begin position="46"/>
        <end position="65"/>
    </location>
</feature>
<protein>
    <submittedName>
        <fullName evidence="6">Auxin efflux carrier</fullName>
    </submittedName>
</protein>
<gene>
    <name evidence="6" type="ORF">BCR44DRAFT_137448</name>
</gene>
<dbReference type="STRING" id="765915.A0A1Y2I5B8"/>
<evidence type="ECO:0000256" key="4">
    <source>
        <dbReference type="ARBA" id="ARBA00023136"/>
    </source>
</evidence>
<reference evidence="6 7" key="1">
    <citation type="submission" date="2016-07" db="EMBL/GenBank/DDBJ databases">
        <title>Pervasive Adenine N6-methylation of Active Genes in Fungi.</title>
        <authorList>
            <consortium name="DOE Joint Genome Institute"/>
            <person name="Mondo S.J."/>
            <person name="Dannebaum R.O."/>
            <person name="Kuo R.C."/>
            <person name="Labutti K."/>
            <person name="Haridas S."/>
            <person name="Kuo A."/>
            <person name="Salamov A."/>
            <person name="Ahrendt S.R."/>
            <person name="Lipzen A."/>
            <person name="Sullivan W."/>
            <person name="Andreopoulos W.B."/>
            <person name="Clum A."/>
            <person name="Lindquist E."/>
            <person name="Daum C."/>
            <person name="Ramamoorthy G.K."/>
            <person name="Gryganskyi A."/>
            <person name="Culley D."/>
            <person name="Magnuson J.K."/>
            <person name="James T.Y."/>
            <person name="O'Malley M.A."/>
            <person name="Stajich J.E."/>
            <person name="Spatafora J.W."/>
            <person name="Visel A."/>
            <person name="Grigoriev I.V."/>
        </authorList>
    </citation>
    <scope>NUCLEOTIDE SEQUENCE [LARGE SCALE GENOMIC DNA]</scope>
    <source>
        <strain evidence="6 7">PL171</strain>
    </source>
</reference>
<evidence type="ECO:0000256" key="3">
    <source>
        <dbReference type="ARBA" id="ARBA00022989"/>
    </source>
</evidence>
<organism evidence="6 7">
    <name type="scientific">Catenaria anguillulae PL171</name>
    <dbReference type="NCBI Taxonomy" id="765915"/>
    <lineage>
        <taxon>Eukaryota</taxon>
        <taxon>Fungi</taxon>
        <taxon>Fungi incertae sedis</taxon>
        <taxon>Blastocladiomycota</taxon>
        <taxon>Blastocladiomycetes</taxon>
        <taxon>Blastocladiales</taxon>
        <taxon>Catenariaceae</taxon>
        <taxon>Catenaria</taxon>
    </lineage>
</organism>
<feature type="transmembrane region" description="Helical" evidence="5">
    <location>
        <begin position="260"/>
        <end position="284"/>
    </location>
</feature>
<feature type="transmembrane region" description="Helical" evidence="5">
    <location>
        <begin position="15"/>
        <end position="34"/>
    </location>
</feature>
<evidence type="ECO:0000313" key="6">
    <source>
        <dbReference type="EMBL" id="ORZ41273.1"/>
    </source>
</evidence>
<feature type="transmembrane region" description="Helical" evidence="5">
    <location>
        <begin position="144"/>
        <end position="166"/>
    </location>
</feature>
<feature type="transmembrane region" description="Helical" evidence="5">
    <location>
        <begin position="109"/>
        <end position="132"/>
    </location>
</feature>